<keyword evidence="2" id="KW-1185">Reference proteome</keyword>
<dbReference type="Proteomes" id="UP000030325">
    <property type="component" value="Segment"/>
</dbReference>
<organism evidence="1 2">
    <name type="scientific">Citrobacter phage Stevie</name>
    <dbReference type="NCBI Taxonomy" id="2885922"/>
    <lineage>
        <taxon>Viruses</taxon>
        <taxon>Duplodnaviria</taxon>
        <taxon>Heunggongvirae</taxon>
        <taxon>Uroviricota</taxon>
        <taxon>Caudoviricetes</taxon>
        <taxon>Drexlerviridae</taxon>
        <taxon>Tempevirinae</taxon>
        <taxon>Tlsvirus</taxon>
        <taxon>Tlsvirus stevie</taxon>
    </lineage>
</organism>
<gene>
    <name evidence="1" type="ORF">CPT_Stevie87</name>
</gene>
<evidence type="ECO:0000313" key="2">
    <source>
        <dbReference type="Proteomes" id="UP000030325"/>
    </source>
</evidence>
<dbReference type="GeneID" id="24722975"/>
<accession>A0A0A0YQS6</accession>
<dbReference type="KEGG" id="vg:24722975"/>
<name>A0A0A0YQS6_9CAUD</name>
<sequence>MKYTLLFKERVLHPGSELLVNRVIVSEKDFDIDVQRNGVIISNKEDTKAFSFPKHNIIQIIAEEENNAE</sequence>
<dbReference type="EMBL" id="KM236241">
    <property type="protein sequence ID" value="AIX12356.1"/>
    <property type="molecule type" value="Genomic_DNA"/>
</dbReference>
<evidence type="ECO:0000313" key="1">
    <source>
        <dbReference type="EMBL" id="AIX12356.1"/>
    </source>
</evidence>
<proteinExistence type="predicted"/>
<dbReference type="RefSeq" id="YP_009148793.1">
    <property type="nucleotide sequence ID" value="NC_027350.1"/>
</dbReference>
<reference evidence="1 2" key="1">
    <citation type="journal article" date="2015" name="Genome Announc.">
        <title>Complete Genome of Citrobacter freundii Siphophage Stevie.</title>
        <authorList>
            <person name="Shaw J.P."/>
            <person name="Aviles Medina C.A."/>
            <person name="Chen Y."/>
            <person name="Luna A.J."/>
            <person name="Hernandez A.C."/>
            <person name="Kuty Everett G.F."/>
        </authorList>
    </citation>
    <scope>NUCLEOTIDE SEQUENCE [LARGE SCALE GENOMIC DNA]</scope>
</reference>
<protein>
    <submittedName>
        <fullName evidence="1">Uncharacterized protein</fullName>
    </submittedName>
</protein>